<evidence type="ECO:0000313" key="3">
    <source>
        <dbReference type="Proteomes" id="UP000008827"/>
    </source>
</evidence>
<name>A0A0R0HPC4_SOYBN</name>
<keyword evidence="3" id="KW-1185">Reference proteome</keyword>
<gene>
    <name evidence="1" type="ORF">GLYMA_10G044500</name>
</gene>
<reference evidence="1 2" key="1">
    <citation type="journal article" date="2010" name="Nature">
        <title>Genome sequence of the palaeopolyploid soybean.</title>
        <authorList>
            <person name="Schmutz J."/>
            <person name="Cannon S.B."/>
            <person name="Schlueter J."/>
            <person name="Ma J."/>
            <person name="Mitros T."/>
            <person name="Nelson W."/>
            <person name="Hyten D.L."/>
            <person name="Song Q."/>
            <person name="Thelen J.J."/>
            <person name="Cheng J."/>
            <person name="Xu D."/>
            <person name="Hellsten U."/>
            <person name="May G.D."/>
            <person name="Yu Y."/>
            <person name="Sakurai T."/>
            <person name="Umezawa T."/>
            <person name="Bhattacharyya M.K."/>
            <person name="Sandhu D."/>
            <person name="Valliyodan B."/>
            <person name="Lindquist E."/>
            <person name="Peto M."/>
            <person name="Grant D."/>
            <person name="Shu S."/>
            <person name="Goodstein D."/>
            <person name="Barry K."/>
            <person name="Futrell-Griggs M."/>
            <person name="Abernathy B."/>
            <person name="Du J."/>
            <person name="Tian Z."/>
            <person name="Zhu L."/>
            <person name="Gill N."/>
            <person name="Joshi T."/>
            <person name="Libault M."/>
            <person name="Sethuraman A."/>
            <person name="Zhang X.-C."/>
            <person name="Shinozaki K."/>
            <person name="Nguyen H.T."/>
            <person name="Wing R.A."/>
            <person name="Cregan P."/>
            <person name="Specht J."/>
            <person name="Grimwood J."/>
            <person name="Rokhsar D."/>
            <person name="Stacey G."/>
            <person name="Shoemaker R.C."/>
            <person name="Jackson S.A."/>
        </authorList>
    </citation>
    <scope>NUCLEOTIDE SEQUENCE [LARGE SCALE GENOMIC DNA]</scope>
    <source>
        <strain evidence="2">cv. Williams 82</strain>
        <tissue evidence="1">Callus</tissue>
    </source>
</reference>
<dbReference type="EMBL" id="CM000843">
    <property type="protein sequence ID" value="KRH32316.1"/>
    <property type="molecule type" value="Genomic_DNA"/>
</dbReference>
<sequence>MGNALGHCCNTKPCKLHLPTFASFFFQQRKPNHTRGEQSPASILDRNIKFEMNYSLQHATYKAIVTF</sequence>
<accession>A0A0R0HPC4</accession>
<dbReference type="AlphaFoldDB" id="A0A0R0HPC4"/>
<protein>
    <submittedName>
        <fullName evidence="1 2">Uncharacterized protein</fullName>
    </submittedName>
</protein>
<reference evidence="1" key="3">
    <citation type="submission" date="2018-07" db="EMBL/GenBank/DDBJ databases">
        <title>WGS assembly of Glycine max.</title>
        <authorList>
            <person name="Schmutz J."/>
            <person name="Cannon S."/>
            <person name="Schlueter J."/>
            <person name="Ma J."/>
            <person name="Mitros T."/>
            <person name="Nelson W."/>
            <person name="Hyten D."/>
            <person name="Song Q."/>
            <person name="Thelen J."/>
            <person name="Cheng J."/>
            <person name="Xu D."/>
            <person name="Hellsten U."/>
            <person name="May G."/>
            <person name="Yu Y."/>
            <person name="Sakurai T."/>
            <person name="Umezawa T."/>
            <person name="Bhattacharyya M."/>
            <person name="Sandhu D."/>
            <person name="Valliyodan B."/>
            <person name="Lindquist E."/>
            <person name="Peto M."/>
            <person name="Grant D."/>
            <person name="Shu S."/>
            <person name="Goodstein D."/>
            <person name="Barry K."/>
            <person name="Futrell-Griggs M."/>
            <person name="Abernathy B."/>
            <person name="Du J."/>
            <person name="Tian Z."/>
            <person name="Zhu L."/>
            <person name="Gill N."/>
            <person name="Joshi T."/>
            <person name="Libault M."/>
            <person name="Sethuraman A."/>
            <person name="Zhang X."/>
            <person name="Shinozaki K."/>
            <person name="Nguyen H."/>
            <person name="Wing R."/>
            <person name="Cregan P."/>
            <person name="Specht J."/>
            <person name="Grimwood J."/>
            <person name="Rokhsar D."/>
            <person name="Stacey G."/>
            <person name="Shoemaker R."/>
            <person name="Jackson S."/>
        </authorList>
    </citation>
    <scope>NUCLEOTIDE SEQUENCE</scope>
    <source>
        <tissue evidence="1">Callus</tissue>
    </source>
</reference>
<dbReference type="InParanoid" id="A0A0R0HPC4"/>
<reference evidence="2" key="2">
    <citation type="submission" date="2018-02" db="UniProtKB">
        <authorList>
            <consortium name="EnsemblPlants"/>
        </authorList>
    </citation>
    <scope>IDENTIFICATION</scope>
    <source>
        <strain evidence="2">Williams 82</strain>
    </source>
</reference>
<dbReference type="Proteomes" id="UP000008827">
    <property type="component" value="Chromosome 10"/>
</dbReference>
<dbReference type="EnsemblPlants" id="KRH32316">
    <property type="protein sequence ID" value="KRH32316"/>
    <property type="gene ID" value="GLYMA_10G044500"/>
</dbReference>
<evidence type="ECO:0000313" key="1">
    <source>
        <dbReference type="EMBL" id="KRH32316.1"/>
    </source>
</evidence>
<evidence type="ECO:0000313" key="2">
    <source>
        <dbReference type="EnsemblPlants" id="KRH32316"/>
    </source>
</evidence>
<dbReference type="Gramene" id="KRH32316">
    <property type="protein sequence ID" value="KRH32316"/>
    <property type="gene ID" value="GLYMA_10G044500"/>
</dbReference>
<proteinExistence type="predicted"/>
<organism evidence="1">
    <name type="scientific">Glycine max</name>
    <name type="common">Soybean</name>
    <name type="synonym">Glycine hispida</name>
    <dbReference type="NCBI Taxonomy" id="3847"/>
    <lineage>
        <taxon>Eukaryota</taxon>
        <taxon>Viridiplantae</taxon>
        <taxon>Streptophyta</taxon>
        <taxon>Embryophyta</taxon>
        <taxon>Tracheophyta</taxon>
        <taxon>Spermatophyta</taxon>
        <taxon>Magnoliopsida</taxon>
        <taxon>eudicotyledons</taxon>
        <taxon>Gunneridae</taxon>
        <taxon>Pentapetalae</taxon>
        <taxon>rosids</taxon>
        <taxon>fabids</taxon>
        <taxon>Fabales</taxon>
        <taxon>Fabaceae</taxon>
        <taxon>Papilionoideae</taxon>
        <taxon>50 kb inversion clade</taxon>
        <taxon>NPAAA clade</taxon>
        <taxon>indigoferoid/millettioid clade</taxon>
        <taxon>Phaseoleae</taxon>
        <taxon>Glycine</taxon>
        <taxon>Glycine subgen. Soja</taxon>
    </lineage>
</organism>